<dbReference type="AlphaFoldDB" id="A0AAV4Q8R9"/>
<evidence type="ECO:0000313" key="2">
    <source>
        <dbReference type="Proteomes" id="UP001054945"/>
    </source>
</evidence>
<gene>
    <name evidence="1" type="ORF">CEXT_91811</name>
</gene>
<keyword evidence="2" id="KW-1185">Reference proteome</keyword>
<dbReference type="Proteomes" id="UP001054945">
    <property type="component" value="Unassembled WGS sequence"/>
</dbReference>
<protein>
    <submittedName>
        <fullName evidence="1">Uncharacterized protein</fullName>
    </submittedName>
</protein>
<comment type="caution">
    <text evidence="1">The sequence shown here is derived from an EMBL/GenBank/DDBJ whole genome shotgun (WGS) entry which is preliminary data.</text>
</comment>
<proteinExistence type="predicted"/>
<reference evidence="1 2" key="1">
    <citation type="submission" date="2021-06" db="EMBL/GenBank/DDBJ databases">
        <title>Caerostris extrusa draft genome.</title>
        <authorList>
            <person name="Kono N."/>
            <person name="Arakawa K."/>
        </authorList>
    </citation>
    <scope>NUCLEOTIDE SEQUENCE [LARGE SCALE GENOMIC DNA]</scope>
</reference>
<dbReference type="EMBL" id="BPLR01005709">
    <property type="protein sequence ID" value="GIY04466.1"/>
    <property type="molecule type" value="Genomic_DNA"/>
</dbReference>
<accession>A0AAV4Q8R9</accession>
<organism evidence="1 2">
    <name type="scientific">Caerostris extrusa</name>
    <name type="common">Bark spider</name>
    <name type="synonym">Caerostris bankana</name>
    <dbReference type="NCBI Taxonomy" id="172846"/>
    <lineage>
        <taxon>Eukaryota</taxon>
        <taxon>Metazoa</taxon>
        <taxon>Ecdysozoa</taxon>
        <taxon>Arthropoda</taxon>
        <taxon>Chelicerata</taxon>
        <taxon>Arachnida</taxon>
        <taxon>Araneae</taxon>
        <taxon>Araneomorphae</taxon>
        <taxon>Entelegynae</taxon>
        <taxon>Araneoidea</taxon>
        <taxon>Araneidae</taxon>
        <taxon>Caerostris</taxon>
    </lineage>
</organism>
<name>A0AAV4Q8R9_CAEEX</name>
<evidence type="ECO:0000313" key="1">
    <source>
        <dbReference type="EMBL" id="GIY04466.1"/>
    </source>
</evidence>
<sequence>MFRGLGSPEEFSKGKGISEYRVSSLLLQLSPPPSILPTSRLRRKVTTLDTDERPLCHMSFCVVSMETD</sequence>